<dbReference type="OrthoDB" id="4412202at2"/>
<dbReference type="STRING" id="35755.UL82_02695"/>
<proteinExistence type="predicted"/>
<organism evidence="1 3">
    <name type="scientific">Corynebacterium kutscheri</name>
    <dbReference type="NCBI Taxonomy" id="35755"/>
    <lineage>
        <taxon>Bacteria</taxon>
        <taxon>Bacillati</taxon>
        <taxon>Actinomycetota</taxon>
        <taxon>Actinomycetes</taxon>
        <taxon>Mycobacteriales</taxon>
        <taxon>Corynebacteriaceae</taxon>
        <taxon>Corynebacterium</taxon>
    </lineage>
</organism>
<protein>
    <submittedName>
        <fullName evidence="2">Secreted protein</fullName>
    </submittedName>
</protein>
<reference evidence="1 3" key="1">
    <citation type="journal article" date="2015" name="Genome Announc.">
        <title>Complete Genome Sequence of Corynebacterium kutscheri DSM 20755, a Corynebacterial Type Strain with Remarkably Low G+C Content of Chromosomal DNA.</title>
        <authorList>
            <person name="Ruckert C."/>
            <person name="Albersmeier A."/>
            <person name="Winkler A."/>
            <person name="Tauch A."/>
        </authorList>
    </citation>
    <scope>NUCLEOTIDE SEQUENCE [LARGE SCALE GENOMIC DNA]</scope>
    <source>
        <strain evidence="1 3">DSM 20755</strain>
    </source>
</reference>
<evidence type="ECO:0000313" key="4">
    <source>
        <dbReference type="Proteomes" id="UP000271380"/>
    </source>
</evidence>
<evidence type="ECO:0000313" key="2">
    <source>
        <dbReference type="EMBL" id="VEH04546.1"/>
    </source>
</evidence>
<dbReference type="Proteomes" id="UP000271380">
    <property type="component" value="Chromosome"/>
</dbReference>
<gene>
    <name evidence="2" type="ORF">NCTC949_00152</name>
    <name evidence="1" type="ORF">UL82_02695</name>
</gene>
<evidence type="ECO:0000313" key="3">
    <source>
        <dbReference type="Proteomes" id="UP000033457"/>
    </source>
</evidence>
<reference evidence="2 4" key="2">
    <citation type="submission" date="2018-12" db="EMBL/GenBank/DDBJ databases">
        <authorList>
            <consortium name="Pathogen Informatics"/>
        </authorList>
    </citation>
    <scope>NUCLEOTIDE SEQUENCE [LARGE SCALE GENOMIC DNA]</scope>
    <source>
        <strain evidence="2 4">NCTC949</strain>
    </source>
</reference>
<dbReference type="EMBL" id="LR134377">
    <property type="protein sequence ID" value="VEH04546.1"/>
    <property type="molecule type" value="Genomic_DNA"/>
</dbReference>
<accession>A0A0F6TD17</accession>
<dbReference type="PROSITE" id="PS51257">
    <property type="entry name" value="PROKAR_LIPOPROTEIN"/>
    <property type="match status" value="1"/>
</dbReference>
<dbReference type="Proteomes" id="UP000033457">
    <property type="component" value="Chromosome"/>
</dbReference>
<evidence type="ECO:0000313" key="1">
    <source>
        <dbReference type="EMBL" id="AKE40764.1"/>
    </source>
</evidence>
<sequence>MRLPHYGYLLLTVMLSACGTPEPTHNVFEVTAVYTNPDEVSAINPSVAGAVSMSFGNNTVAGFTGCAPFQGFASLDQQHARFSQMQFDPISDECSGQNLSIHNALVSLLVDGEFEVDSRENGILILRSHSEGLEPSSIHLISKG</sequence>
<name>A0A0F6TD17_9CORY</name>
<keyword evidence="3" id="KW-1185">Reference proteome</keyword>
<dbReference type="RefSeq" id="WP_046438901.1">
    <property type="nucleotide sequence ID" value="NZ_CP011312.1"/>
</dbReference>
<dbReference type="EMBL" id="CP011312">
    <property type="protein sequence ID" value="AKE40764.1"/>
    <property type="molecule type" value="Genomic_DNA"/>
</dbReference>
<dbReference type="HOGENOM" id="CLU_122301_0_0_11"/>
<dbReference type="AlphaFoldDB" id="A0A0F6TD17"/>
<dbReference type="KEGG" id="cku:UL82_02695"/>